<organism evidence="7 8">
    <name type="scientific">Pseudonocardia eucalypti</name>
    <dbReference type="NCBI Taxonomy" id="648755"/>
    <lineage>
        <taxon>Bacteria</taxon>
        <taxon>Bacillati</taxon>
        <taxon>Actinomycetota</taxon>
        <taxon>Actinomycetes</taxon>
        <taxon>Pseudonocardiales</taxon>
        <taxon>Pseudonocardiaceae</taxon>
        <taxon>Pseudonocardia</taxon>
    </lineage>
</organism>
<evidence type="ECO:0000313" key="8">
    <source>
        <dbReference type="Proteomes" id="UP001428817"/>
    </source>
</evidence>
<dbReference type="Pfam" id="PF12555">
    <property type="entry name" value="SteA-like_C"/>
    <property type="match status" value="1"/>
</dbReference>
<evidence type="ECO:0000256" key="3">
    <source>
        <dbReference type="ARBA" id="ARBA00022777"/>
    </source>
</evidence>
<reference evidence="8" key="1">
    <citation type="journal article" date="2019" name="Int. J. Syst. Evol. Microbiol.">
        <title>The Global Catalogue of Microorganisms (GCM) 10K type strain sequencing project: providing services to taxonomists for standard genome sequencing and annotation.</title>
        <authorList>
            <consortium name="The Broad Institute Genomics Platform"/>
            <consortium name="The Broad Institute Genome Sequencing Center for Infectious Disease"/>
            <person name="Wu L."/>
            <person name="Ma J."/>
        </authorList>
    </citation>
    <scope>NUCLEOTIDE SEQUENCE [LARGE SCALE GENOMIC DNA]</scope>
    <source>
        <strain evidence="8">JCM 18303</strain>
    </source>
</reference>
<keyword evidence="2" id="KW-0547">Nucleotide-binding</keyword>
<keyword evidence="3" id="KW-0418">Kinase</keyword>
<evidence type="ECO:0000313" key="7">
    <source>
        <dbReference type="EMBL" id="GAA5175398.1"/>
    </source>
</evidence>
<keyword evidence="1" id="KW-0808">Transferase</keyword>
<dbReference type="NCBIfam" id="NF040608">
    <property type="entry name" value="division_SteA"/>
    <property type="match status" value="1"/>
</dbReference>
<accession>A0ABP9RDY5</accession>
<protein>
    <submittedName>
        <fullName evidence="7">Cytokinetic ring protein SteA</fullName>
    </submittedName>
</protein>
<name>A0ABP9RDY5_9PSEU</name>
<dbReference type="InterPro" id="IPR036759">
    <property type="entry name" value="TPK_catalytic_sf"/>
</dbReference>
<evidence type="ECO:0000256" key="1">
    <source>
        <dbReference type="ARBA" id="ARBA00022679"/>
    </source>
</evidence>
<keyword evidence="4" id="KW-0067">ATP-binding</keyword>
<keyword evidence="8" id="KW-1185">Reference proteome</keyword>
<dbReference type="InterPro" id="IPR047795">
    <property type="entry name" value="Put_SteA-like"/>
</dbReference>
<feature type="transmembrane region" description="Helical" evidence="5">
    <location>
        <begin position="343"/>
        <end position="365"/>
    </location>
</feature>
<evidence type="ECO:0000256" key="5">
    <source>
        <dbReference type="SAM" id="Phobius"/>
    </source>
</evidence>
<feature type="domain" description="SteA-like C-terminal" evidence="6">
    <location>
        <begin position="333"/>
        <end position="377"/>
    </location>
</feature>
<proteinExistence type="predicted"/>
<sequence length="400" mass="41385">MAGLLNRTRRTLPGLSGTARVDRNVDALLRRIGAGDIAVVDRIDLDRVTAEALVSAGAVAVVNVAPSISGRFPNLGPEALIAAGLTLIDGVGDDVMRRVRDGSRIRLHDGAVFIGEEPVAHGLLQTAESVAAAMAGAKEGLSNQLEAFSANTIEFMHQDRALLLDGVGVPDVRVGMAGQHVLVVAPSQDTAEELAALRRYIKEYHPVLVGVNSGAEALWRAGHRPDLIVADPAEVADRVLTSGADVVVPAFADGHAPGLHRVQDLGVGAVTFPASGNPEDLALLLAHHHGANLIVTVGYQATLAEFLDRGRASSNASTFLTRLRVGSLLVDGKAVAALHRSPISAGAVLMLIGAVAIAVLATLLASDAGPALFGYLERALDWTTATAHTAITSATASIGR</sequence>
<evidence type="ECO:0000256" key="2">
    <source>
        <dbReference type="ARBA" id="ARBA00022741"/>
    </source>
</evidence>
<keyword evidence="5" id="KW-1133">Transmembrane helix</keyword>
<evidence type="ECO:0000259" key="6">
    <source>
        <dbReference type="Pfam" id="PF12555"/>
    </source>
</evidence>
<dbReference type="SUPFAM" id="SSF63999">
    <property type="entry name" value="Thiamin pyrophosphokinase, catalytic domain"/>
    <property type="match status" value="1"/>
</dbReference>
<comment type="caution">
    <text evidence="7">The sequence shown here is derived from an EMBL/GenBank/DDBJ whole genome shotgun (WGS) entry which is preliminary data.</text>
</comment>
<dbReference type="InterPro" id="IPR022215">
    <property type="entry name" value="SteA-like_C"/>
</dbReference>
<dbReference type="Proteomes" id="UP001428817">
    <property type="component" value="Unassembled WGS sequence"/>
</dbReference>
<keyword evidence="5" id="KW-0472">Membrane</keyword>
<keyword evidence="5" id="KW-0812">Transmembrane</keyword>
<gene>
    <name evidence="7" type="primary">steA</name>
    <name evidence="7" type="ORF">GCM10023321_81380</name>
</gene>
<evidence type="ECO:0000256" key="4">
    <source>
        <dbReference type="ARBA" id="ARBA00022840"/>
    </source>
</evidence>
<dbReference type="EMBL" id="BAABJP010000065">
    <property type="protein sequence ID" value="GAA5175398.1"/>
    <property type="molecule type" value="Genomic_DNA"/>
</dbReference>